<protein>
    <submittedName>
        <fullName evidence="1">Uncharacterized protein</fullName>
    </submittedName>
</protein>
<name>A0A5C6DYE7_9BACT</name>
<dbReference type="RefSeq" id="WP_146524525.1">
    <property type="nucleotide sequence ID" value="NZ_SJPV01000001.1"/>
</dbReference>
<keyword evidence="2" id="KW-1185">Reference proteome</keyword>
<organism evidence="1 2">
    <name type="scientific">Novipirellula artificiosorum</name>
    <dbReference type="NCBI Taxonomy" id="2528016"/>
    <lineage>
        <taxon>Bacteria</taxon>
        <taxon>Pseudomonadati</taxon>
        <taxon>Planctomycetota</taxon>
        <taxon>Planctomycetia</taxon>
        <taxon>Pirellulales</taxon>
        <taxon>Pirellulaceae</taxon>
        <taxon>Novipirellula</taxon>
    </lineage>
</organism>
<gene>
    <name evidence="1" type="ORF">Poly41_07600</name>
</gene>
<evidence type="ECO:0000313" key="1">
    <source>
        <dbReference type="EMBL" id="TWU42463.1"/>
    </source>
</evidence>
<dbReference type="EMBL" id="SJPV01000001">
    <property type="protein sequence ID" value="TWU42463.1"/>
    <property type="molecule type" value="Genomic_DNA"/>
</dbReference>
<dbReference type="Proteomes" id="UP000319143">
    <property type="component" value="Unassembled WGS sequence"/>
</dbReference>
<comment type="caution">
    <text evidence="1">The sequence shown here is derived from an EMBL/GenBank/DDBJ whole genome shotgun (WGS) entry which is preliminary data.</text>
</comment>
<sequence length="67" mass="7916">MTHSFWTGGSDAYKSGVHAQYRALLRDLRSKLTECPDESQRREYEFEISQIEAEYKAKLKETKKLLF</sequence>
<proteinExistence type="predicted"/>
<dbReference type="AlphaFoldDB" id="A0A5C6DYE7"/>
<reference evidence="1 2" key="1">
    <citation type="submission" date="2019-02" db="EMBL/GenBank/DDBJ databases">
        <title>Deep-cultivation of Planctomycetes and their phenomic and genomic characterization uncovers novel biology.</title>
        <authorList>
            <person name="Wiegand S."/>
            <person name="Jogler M."/>
            <person name="Boedeker C."/>
            <person name="Pinto D."/>
            <person name="Vollmers J."/>
            <person name="Rivas-Marin E."/>
            <person name="Kohn T."/>
            <person name="Peeters S.H."/>
            <person name="Heuer A."/>
            <person name="Rast P."/>
            <person name="Oberbeckmann S."/>
            <person name="Bunk B."/>
            <person name="Jeske O."/>
            <person name="Meyerdierks A."/>
            <person name="Storesund J.E."/>
            <person name="Kallscheuer N."/>
            <person name="Luecker S."/>
            <person name="Lage O.M."/>
            <person name="Pohl T."/>
            <person name="Merkel B.J."/>
            <person name="Hornburger P."/>
            <person name="Mueller R.-W."/>
            <person name="Bruemmer F."/>
            <person name="Labrenz M."/>
            <person name="Spormann A.M."/>
            <person name="Op Den Camp H."/>
            <person name="Overmann J."/>
            <person name="Amann R."/>
            <person name="Jetten M.S.M."/>
            <person name="Mascher T."/>
            <person name="Medema M.H."/>
            <person name="Devos D.P."/>
            <person name="Kaster A.-K."/>
            <person name="Ovreas L."/>
            <person name="Rohde M."/>
            <person name="Galperin M.Y."/>
            <person name="Jogler C."/>
        </authorList>
    </citation>
    <scope>NUCLEOTIDE SEQUENCE [LARGE SCALE GENOMIC DNA]</scope>
    <source>
        <strain evidence="1 2">Poly41</strain>
    </source>
</reference>
<accession>A0A5C6DYE7</accession>
<evidence type="ECO:0000313" key="2">
    <source>
        <dbReference type="Proteomes" id="UP000319143"/>
    </source>
</evidence>
<dbReference type="OrthoDB" id="9944703at2"/>